<gene>
    <name evidence="1" type="ORF">CRV2_00007155</name>
</gene>
<organism evidence="1 2">
    <name type="scientific">Clonostachys rosea f. rosea IK726</name>
    <dbReference type="NCBI Taxonomy" id="1349383"/>
    <lineage>
        <taxon>Eukaryota</taxon>
        <taxon>Fungi</taxon>
        <taxon>Dikarya</taxon>
        <taxon>Ascomycota</taxon>
        <taxon>Pezizomycotina</taxon>
        <taxon>Sordariomycetes</taxon>
        <taxon>Hypocreomycetidae</taxon>
        <taxon>Hypocreales</taxon>
        <taxon>Bionectriaceae</taxon>
        <taxon>Clonostachys</taxon>
    </lineage>
</organism>
<accession>A0ACA9TCU4</accession>
<reference evidence="1" key="1">
    <citation type="submission" date="2020-04" db="EMBL/GenBank/DDBJ databases">
        <authorList>
            <person name="Broberg M."/>
        </authorList>
    </citation>
    <scope>NUCLEOTIDE SEQUENCE</scope>
</reference>
<sequence>MAPKARDNAHVEKRKEGPSLHKILKQEDERKNFLKDLVKKVDEGEVEAARLKLDLNEQRNLRIRYQREVEALSKQIAEYQEGVKNNSYVAVLIDGDGAIFHEAFLQTPAQGAPAACRRLNENIKDHLKSTGVKEDLPVFARVYADLDNLATAIHQSGIVDYKEKVSRFFEHFTNSRAEFEFINVGFGKENADCKMKILEMLEYYYTDPRCERIYFVGCHDGGYSHVLKEHLNNRDQPKKRIFLVETTPAPRLFKWIGFEILSFGDVFRKEPLSTRDSPFFKIAASRVGSNRASDREILPKEGPTCPPSPSTMVGSPILDAVVAVPVKQILPIRLPPSHASSASNDGFPPAILQPAKSAKYIYFNKNGARVDPELEEPSQQAKDSYMEKFTALKSAETKQKVFCNSWYLNGQCRWAEECEKVHDVELTEAELLVHREKVRGSLCYNGMKCEDFDCMLSHHCPEGHNCRRKYKCKFVTKEGNLHYDEASLKIVSCLRERTPGAPIKLELDS</sequence>
<comment type="caution">
    <text evidence="1">The sequence shown here is derived from an EMBL/GenBank/DDBJ whole genome shotgun (WGS) entry which is preliminary data.</text>
</comment>
<dbReference type="Proteomes" id="UP000836387">
    <property type="component" value="Unassembled WGS sequence"/>
</dbReference>
<evidence type="ECO:0000313" key="2">
    <source>
        <dbReference type="Proteomes" id="UP000836387"/>
    </source>
</evidence>
<protein>
    <submittedName>
        <fullName evidence="1">Uncharacterized protein</fullName>
    </submittedName>
</protein>
<dbReference type="EMBL" id="CADEHS020000003">
    <property type="protein sequence ID" value="CAG9938727.1"/>
    <property type="molecule type" value="Genomic_DNA"/>
</dbReference>
<evidence type="ECO:0000313" key="1">
    <source>
        <dbReference type="EMBL" id="CAG9938727.1"/>
    </source>
</evidence>
<proteinExistence type="predicted"/>
<name>A0ACA9TCU4_BIOOC</name>
<keyword evidence="2" id="KW-1185">Reference proteome</keyword>
<reference evidence="1" key="2">
    <citation type="submission" date="2021-10" db="EMBL/GenBank/DDBJ databases">
        <authorList>
            <person name="Piombo E."/>
        </authorList>
    </citation>
    <scope>NUCLEOTIDE SEQUENCE</scope>
</reference>